<comment type="similarity">
    <text evidence="2">Belongs to the major facilitator superfamily. EmrB family.</text>
</comment>
<feature type="transmembrane region" description="Helical" evidence="8">
    <location>
        <begin position="211"/>
        <end position="230"/>
    </location>
</feature>
<dbReference type="InterPro" id="IPR004638">
    <property type="entry name" value="EmrB-like"/>
</dbReference>
<keyword evidence="3" id="KW-0813">Transport</keyword>
<keyword evidence="5 8" id="KW-0812">Transmembrane</keyword>
<feature type="transmembrane region" description="Helical" evidence="8">
    <location>
        <begin position="24"/>
        <end position="44"/>
    </location>
</feature>
<evidence type="ECO:0000256" key="4">
    <source>
        <dbReference type="ARBA" id="ARBA00022475"/>
    </source>
</evidence>
<feature type="transmembrane region" description="Helical" evidence="8">
    <location>
        <begin position="236"/>
        <end position="259"/>
    </location>
</feature>
<dbReference type="Proteomes" id="UP000220006">
    <property type="component" value="Unassembled WGS sequence"/>
</dbReference>
<keyword evidence="4" id="KW-1003">Cell membrane</keyword>
<dbReference type="InterPro" id="IPR020846">
    <property type="entry name" value="MFS_dom"/>
</dbReference>
<feature type="transmembrane region" description="Helical" evidence="8">
    <location>
        <begin position="415"/>
        <end position="433"/>
    </location>
</feature>
<protein>
    <submittedName>
        <fullName evidence="10">MFS transporter</fullName>
    </submittedName>
</protein>
<dbReference type="Pfam" id="PF07690">
    <property type="entry name" value="MFS_1"/>
    <property type="match status" value="1"/>
</dbReference>
<dbReference type="CDD" id="cd17503">
    <property type="entry name" value="MFS_LmrB_MDR_like"/>
    <property type="match status" value="1"/>
</dbReference>
<evidence type="ECO:0000256" key="5">
    <source>
        <dbReference type="ARBA" id="ARBA00022692"/>
    </source>
</evidence>
<dbReference type="Gene3D" id="1.20.1250.20">
    <property type="entry name" value="MFS general substrate transporter like domains"/>
    <property type="match status" value="1"/>
</dbReference>
<feature type="transmembrane region" description="Helical" evidence="8">
    <location>
        <begin position="453"/>
        <end position="479"/>
    </location>
</feature>
<gene>
    <name evidence="10" type="ORF">COM96_00035</name>
</gene>
<dbReference type="PANTHER" id="PTHR42718">
    <property type="entry name" value="MAJOR FACILITATOR SUPERFAMILY MULTIDRUG TRANSPORTER MFSC"/>
    <property type="match status" value="1"/>
</dbReference>
<evidence type="ECO:0000256" key="3">
    <source>
        <dbReference type="ARBA" id="ARBA00022448"/>
    </source>
</evidence>
<feature type="transmembrane region" description="Helical" evidence="8">
    <location>
        <begin position="121"/>
        <end position="142"/>
    </location>
</feature>
<dbReference type="GO" id="GO:0022857">
    <property type="term" value="F:transmembrane transporter activity"/>
    <property type="evidence" value="ECO:0007669"/>
    <property type="project" value="InterPro"/>
</dbReference>
<feature type="transmembrane region" description="Helical" evidence="8">
    <location>
        <begin position="344"/>
        <end position="363"/>
    </location>
</feature>
<dbReference type="InterPro" id="IPR011701">
    <property type="entry name" value="MFS"/>
</dbReference>
<name>A0A2A7I3E1_BACCE</name>
<feature type="transmembrane region" description="Helical" evidence="8">
    <location>
        <begin position="316"/>
        <end position="337"/>
    </location>
</feature>
<dbReference type="InterPro" id="IPR036259">
    <property type="entry name" value="MFS_trans_sf"/>
</dbReference>
<comment type="subcellular location">
    <subcellularLocation>
        <location evidence="1">Cell membrane</location>
        <topology evidence="1">Multi-pass membrane protein</topology>
    </subcellularLocation>
</comment>
<evidence type="ECO:0000256" key="7">
    <source>
        <dbReference type="ARBA" id="ARBA00023136"/>
    </source>
</evidence>
<dbReference type="PROSITE" id="PS50850">
    <property type="entry name" value="MFS"/>
    <property type="match status" value="1"/>
</dbReference>
<evidence type="ECO:0000259" key="9">
    <source>
        <dbReference type="PROSITE" id="PS50850"/>
    </source>
</evidence>
<evidence type="ECO:0000256" key="6">
    <source>
        <dbReference type="ARBA" id="ARBA00022989"/>
    </source>
</evidence>
<evidence type="ECO:0000313" key="11">
    <source>
        <dbReference type="Proteomes" id="UP000220006"/>
    </source>
</evidence>
<feature type="transmembrane region" description="Helical" evidence="8">
    <location>
        <begin position="279"/>
        <end position="296"/>
    </location>
</feature>
<comment type="caution">
    <text evidence="10">The sequence shown here is derived from an EMBL/GenBank/DDBJ whole genome shotgun (WGS) entry which is preliminary data.</text>
</comment>
<dbReference type="Gene3D" id="1.20.1720.10">
    <property type="entry name" value="Multidrug resistance protein D"/>
    <property type="match status" value="1"/>
</dbReference>
<reference evidence="10 11" key="1">
    <citation type="submission" date="2017-09" db="EMBL/GenBank/DDBJ databases">
        <title>Large-scale bioinformatics analysis of Bacillus genomes uncovers conserved roles of natural products in bacterial physiology.</title>
        <authorList>
            <consortium name="Agbiome Team Llc"/>
            <person name="Bleich R.M."/>
            <person name="Grubbs K.J."/>
            <person name="Santa Maria K.C."/>
            <person name="Allen S.E."/>
            <person name="Farag S."/>
            <person name="Shank E.A."/>
            <person name="Bowers A."/>
        </authorList>
    </citation>
    <scope>NUCLEOTIDE SEQUENCE [LARGE SCALE GENOMIC DNA]</scope>
    <source>
        <strain evidence="10 11">AFS096845</strain>
    </source>
</reference>
<proteinExistence type="inferred from homology"/>
<feature type="transmembrane region" description="Helical" evidence="8">
    <location>
        <begin position="92"/>
        <end position="115"/>
    </location>
</feature>
<feature type="transmembrane region" description="Helical" evidence="8">
    <location>
        <begin position="180"/>
        <end position="199"/>
    </location>
</feature>
<keyword evidence="7 8" id="KW-0472">Membrane</keyword>
<feature type="transmembrane region" description="Helical" evidence="8">
    <location>
        <begin position="64"/>
        <end position="85"/>
    </location>
</feature>
<feature type="transmembrane region" description="Helical" evidence="8">
    <location>
        <begin position="369"/>
        <end position="395"/>
    </location>
</feature>
<sequence length="482" mass="52596">MEMIIIETTQHKFNSLIMSSKARLLVLSIFVLGSFMTLLNQTLLNVAIPELSKVFQLDVNTVQWLSTGFIMVNGIVIPITAYLIGKFSTRQLFISSVALFSIGTIVSAIAPNFSILLVGRLLQATGAGVMMPLVQTVIFSLYPPEKRGKAMGMIGIAMTFAPAIGPTLSGWILQHYSWRVLFYIIIPIGIIDLILAFFFLRNVTEKSNPKFDLLGVITSTIGLGSLLYGFSMAGSLGWGANEVIVTIIIGVIFISLFIWRELVAEQPMLNLSVFKNKQFSLTIGIGAFIALAMYSVELLTPVYIQNILGHSTLQTGLILLPGAIVMGIMSPITGIILDRYGIRPLTYVGMLTIIVTSWFYTNLSLDSSLLYVTVLYSTFMFGISCIMMTVMTFGLNQLPPSMSRHGAASANTARMVSGAIGTALLTTVMSTQTKNYLPDLIGKLPKAEALQEASILGMQDAFLVTTVLAVLVFIMTLFLKKK</sequence>
<evidence type="ECO:0000256" key="8">
    <source>
        <dbReference type="SAM" id="Phobius"/>
    </source>
</evidence>
<dbReference type="EMBL" id="NVLK01000001">
    <property type="protein sequence ID" value="PEC23650.1"/>
    <property type="molecule type" value="Genomic_DNA"/>
</dbReference>
<dbReference type="PRINTS" id="PR01036">
    <property type="entry name" value="TCRTETB"/>
</dbReference>
<evidence type="ECO:0000313" key="10">
    <source>
        <dbReference type="EMBL" id="PEC23650.1"/>
    </source>
</evidence>
<evidence type="ECO:0000256" key="1">
    <source>
        <dbReference type="ARBA" id="ARBA00004651"/>
    </source>
</evidence>
<accession>A0A2A7I3E1</accession>
<dbReference type="PANTHER" id="PTHR42718:SF9">
    <property type="entry name" value="MAJOR FACILITATOR SUPERFAMILY MULTIDRUG TRANSPORTER MFSC"/>
    <property type="match status" value="1"/>
</dbReference>
<dbReference type="NCBIfam" id="TIGR00711">
    <property type="entry name" value="efflux_EmrB"/>
    <property type="match status" value="1"/>
</dbReference>
<evidence type="ECO:0000256" key="2">
    <source>
        <dbReference type="ARBA" id="ARBA00008537"/>
    </source>
</evidence>
<dbReference type="GO" id="GO:0005886">
    <property type="term" value="C:plasma membrane"/>
    <property type="evidence" value="ECO:0007669"/>
    <property type="project" value="UniProtKB-SubCell"/>
</dbReference>
<dbReference type="AlphaFoldDB" id="A0A2A7I3E1"/>
<feature type="domain" description="Major facilitator superfamily (MFS) profile" evidence="9">
    <location>
        <begin position="26"/>
        <end position="482"/>
    </location>
</feature>
<keyword evidence="6 8" id="KW-1133">Transmembrane helix</keyword>
<dbReference type="SUPFAM" id="SSF103473">
    <property type="entry name" value="MFS general substrate transporter"/>
    <property type="match status" value="1"/>
</dbReference>
<organism evidence="10 11">
    <name type="scientific">Bacillus cereus</name>
    <dbReference type="NCBI Taxonomy" id="1396"/>
    <lineage>
        <taxon>Bacteria</taxon>
        <taxon>Bacillati</taxon>
        <taxon>Bacillota</taxon>
        <taxon>Bacilli</taxon>
        <taxon>Bacillales</taxon>
        <taxon>Bacillaceae</taxon>
        <taxon>Bacillus</taxon>
        <taxon>Bacillus cereus group</taxon>
    </lineage>
</organism>
<feature type="transmembrane region" description="Helical" evidence="8">
    <location>
        <begin position="154"/>
        <end position="174"/>
    </location>
</feature>